<feature type="domain" description="PDZ" evidence="6">
    <location>
        <begin position="95"/>
        <end position="164"/>
    </location>
</feature>
<name>A0A9D1FMK4_9FIRM</name>
<dbReference type="GO" id="GO:0007165">
    <property type="term" value="P:signal transduction"/>
    <property type="evidence" value="ECO:0007669"/>
    <property type="project" value="TreeGrafter"/>
</dbReference>
<dbReference type="InterPro" id="IPR036034">
    <property type="entry name" value="PDZ_sf"/>
</dbReference>
<dbReference type="SUPFAM" id="SSF50156">
    <property type="entry name" value="PDZ domain-like"/>
    <property type="match status" value="1"/>
</dbReference>
<dbReference type="InterPro" id="IPR055210">
    <property type="entry name" value="CtpA/B_N"/>
</dbReference>
<dbReference type="Proteomes" id="UP000824002">
    <property type="component" value="Unassembled WGS sequence"/>
</dbReference>
<dbReference type="CDD" id="cd06782">
    <property type="entry name" value="cpPDZ_CPP-like"/>
    <property type="match status" value="1"/>
</dbReference>
<dbReference type="PANTHER" id="PTHR32060:SF30">
    <property type="entry name" value="CARBOXY-TERMINAL PROCESSING PROTEASE CTPA"/>
    <property type="match status" value="1"/>
</dbReference>
<dbReference type="InterPro" id="IPR041489">
    <property type="entry name" value="PDZ_6"/>
</dbReference>
<comment type="caution">
    <text evidence="7">The sequence shown here is derived from an EMBL/GenBank/DDBJ whole genome shotgun (WGS) entry which is preliminary data.</text>
</comment>
<dbReference type="Pfam" id="PF17820">
    <property type="entry name" value="PDZ_6"/>
    <property type="match status" value="1"/>
</dbReference>
<sequence length="399" mass="43622">MNKKISLGAAICFMAIAAAITFTITMTYAKNIFNTKIANVDERAQVYEKISEIDQIVRNNYLNDIDEDELINAIADGYMKGLEDDYAYYMDQEEYNEYKMDNAGELIGIGVTVTLDESGYIRILEVNEGSPAEQAGLQAGDLITKVGDADVLTVGYQEATGLIRGEEGTKVTLTIHRDQEELTVEVTRKLMDTVTVTYRMIGENGYIKISKFDSNTPRDFKAAVEDLQAQGATGLIFDVRNNPGGLLDSVAEVLDYLLPEGDIVSSTDSKGDTEVLYTSDADFVDMPMVVICNGETASAAELFSAGLRDYQKAELVGVNTFGKGIMQTSYSLADGSAINFTTHYYNPPSGVNFHGVGLKPDYEVQLTDEQALRLGELSDEEDAQLQKAISVLDSQKSAS</sequence>
<dbReference type="GO" id="GO:0030288">
    <property type="term" value="C:outer membrane-bounded periplasmic space"/>
    <property type="evidence" value="ECO:0007669"/>
    <property type="project" value="TreeGrafter"/>
</dbReference>
<dbReference type="AlphaFoldDB" id="A0A9D1FMK4"/>
<organism evidence="7 8">
    <name type="scientific">Candidatus Merdivicinus excrementipullorum</name>
    <dbReference type="NCBI Taxonomy" id="2840867"/>
    <lineage>
        <taxon>Bacteria</taxon>
        <taxon>Bacillati</taxon>
        <taxon>Bacillota</taxon>
        <taxon>Clostridia</taxon>
        <taxon>Eubacteriales</taxon>
        <taxon>Oscillospiraceae</taxon>
        <taxon>Oscillospiraceae incertae sedis</taxon>
        <taxon>Candidatus Merdivicinus</taxon>
    </lineage>
</organism>
<evidence type="ECO:0000256" key="1">
    <source>
        <dbReference type="ARBA" id="ARBA00009179"/>
    </source>
</evidence>
<evidence type="ECO:0000313" key="7">
    <source>
        <dbReference type="EMBL" id="HIS75960.1"/>
    </source>
</evidence>
<dbReference type="SUPFAM" id="SSF52096">
    <property type="entry name" value="ClpP/crotonase"/>
    <property type="match status" value="1"/>
</dbReference>
<evidence type="ECO:0000259" key="6">
    <source>
        <dbReference type="PROSITE" id="PS50106"/>
    </source>
</evidence>
<comment type="similarity">
    <text evidence="1 5">Belongs to the peptidase S41A family.</text>
</comment>
<dbReference type="InterPro" id="IPR005151">
    <property type="entry name" value="Tail-specific_protease"/>
</dbReference>
<accession>A0A9D1FMK4</accession>
<dbReference type="Gene3D" id="3.30.750.44">
    <property type="match status" value="1"/>
</dbReference>
<reference evidence="7" key="1">
    <citation type="submission" date="2020-10" db="EMBL/GenBank/DDBJ databases">
        <authorList>
            <person name="Gilroy R."/>
        </authorList>
    </citation>
    <scope>NUCLEOTIDE SEQUENCE</scope>
    <source>
        <strain evidence="7">CHK199-13235</strain>
    </source>
</reference>
<dbReference type="PANTHER" id="PTHR32060">
    <property type="entry name" value="TAIL-SPECIFIC PROTEASE"/>
    <property type="match status" value="1"/>
</dbReference>
<evidence type="ECO:0000313" key="8">
    <source>
        <dbReference type="Proteomes" id="UP000824002"/>
    </source>
</evidence>
<dbReference type="Pfam" id="PF22694">
    <property type="entry name" value="CtpB_N-like"/>
    <property type="match status" value="1"/>
</dbReference>
<dbReference type="Pfam" id="PF03572">
    <property type="entry name" value="Peptidase_S41"/>
    <property type="match status" value="1"/>
</dbReference>
<dbReference type="PROSITE" id="PS50106">
    <property type="entry name" value="PDZ"/>
    <property type="match status" value="1"/>
</dbReference>
<dbReference type="NCBIfam" id="TIGR00225">
    <property type="entry name" value="prc"/>
    <property type="match status" value="1"/>
</dbReference>
<evidence type="ECO:0000256" key="3">
    <source>
        <dbReference type="ARBA" id="ARBA00022801"/>
    </source>
</evidence>
<dbReference type="GO" id="GO:0008236">
    <property type="term" value="F:serine-type peptidase activity"/>
    <property type="evidence" value="ECO:0007669"/>
    <property type="project" value="UniProtKB-KW"/>
</dbReference>
<dbReference type="Gene3D" id="2.30.42.10">
    <property type="match status" value="1"/>
</dbReference>
<dbReference type="SMART" id="SM00228">
    <property type="entry name" value="PDZ"/>
    <property type="match status" value="1"/>
</dbReference>
<gene>
    <name evidence="7" type="ORF">IAB51_04020</name>
</gene>
<dbReference type="GO" id="GO:0006508">
    <property type="term" value="P:proteolysis"/>
    <property type="evidence" value="ECO:0007669"/>
    <property type="project" value="UniProtKB-KW"/>
</dbReference>
<keyword evidence="3 5" id="KW-0378">Hydrolase</keyword>
<protein>
    <submittedName>
        <fullName evidence="7">S41 family peptidase</fullName>
    </submittedName>
</protein>
<dbReference type="InterPro" id="IPR001478">
    <property type="entry name" value="PDZ"/>
</dbReference>
<dbReference type="InterPro" id="IPR004447">
    <property type="entry name" value="Peptidase_S41A"/>
</dbReference>
<dbReference type="GO" id="GO:0004175">
    <property type="term" value="F:endopeptidase activity"/>
    <property type="evidence" value="ECO:0007669"/>
    <property type="project" value="TreeGrafter"/>
</dbReference>
<reference evidence="7" key="2">
    <citation type="journal article" date="2021" name="PeerJ">
        <title>Extensive microbial diversity within the chicken gut microbiome revealed by metagenomics and culture.</title>
        <authorList>
            <person name="Gilroy R."/>
            <person name="Ravi A."/>
            <person name="Getino M."/>
            <person name="Pursley I."/>
            <person name="Horton D.L."/>
            <person name="Alikhan N.F."/>
            <person name="Baker D."/>
            <person name="Gharbi K."/>
            <person name="Hall N."/>
            <person name="Watson M."/>
            <person name="Adriaenssens E.M."/>
            <person name="Foster-Nyarko E."/>
            <person name="Jarju S."/>
            <person name="Secka A."/>
            <person name="Antonio M."/>
            <person name="Oren A."/>
            <person name="Chaudhuri R.R."/>
            <person name="La Ragione R."/>
            <person name="Hildebrand F."/>
            <person name="Pallen M.J."/>
        </authorList>
    </citation>
    <scope>NUCLEOTIDE SEQUENCE</scope>
    <source>
        <strain evidence="7">CHK199-13235</strain>
    </source>
</reference>
<keyword evidence="4 5" id="KW-0720">Serine protease</keyword>
<evidence type="ECO:0000256" key="2">
    <source>
        <dbReference type="ARBA" id="ARBA00022670"/>
    </source>
</evidence>
<dbReference type="CDD" id="cd07560">
    <property type="entry name" value="Peptidase_S41_CPP"/>
    <property type="match status" value="1"/>
</dbReference>
<dbReference type="Gene3D" id="3.90.226.10">
    <property type="entry name" value="2-enoyl-CoA Hydratase, Chain A, domain 1"/>
    <property type="match status" value="1"/>
</dbReference>
<dbReference type="EMBL" id="DVJP01000030">
    <property type="protein sequence ID" value="HIS75960.1"/>
    <property type="molecule type" value="Genomic_DNA"/>
</dbReference>
<dbReference type="InterPro" id="IPR029045">
    <property type="entry name" value="ClpP/crotonase-like_dom_sf"/>
</dbReference>
<evidence type="ECO:0000256" key="5">
    <source>
        <dbReference type="RuleBase" id="RU004404"/>
    </source>
</evidence>
<proteinExistence type="inferred from homology"/>
<evidence type="ECO:0000256" key="4">
    <source>
        <dbReference type="ARBA" id="ARBA00022825"/>
    </source>
</evidence>
<keyword evidence="2 5" id="KW-0645">Protease</keyword>
<dbReference type="SMART" id="SM00245">
    <property type="entry name" value="TSPc"/>
    <property type="match status" value="1"/>
</dbReference>